<dbReference type="GO" id="GO:0030036">
    <property type="term" value="P:actin cytoskeleton organization"/>
    <property type="evidence" value="ECO:0007669"/>
    <property type="project" value="TreeGrafter"/>
</dbReference>
<sequence>MLSSSSSSIGKSSSTITLSFPATSDCTTSGLMSPLSFSGDRRPNDLSSTVYDDDDDLFSSRLASTSDVGATLPLNIVNPCYQSPLFSRQERQLKFDTFGDSPTTTTTLNNVRRAASVQITRRFPLKETDSLVNCLQSSSNSPDSSINNYDNTDTSLFSQQNSSFPTFSVSIDSLSAPVMDYLDEKLIHQQISKLIKQPCCSSSSLSSSSSFICDEQSFPSYNNSRSGAPKRLILEYLSRFRKLHTTKGNEQQLNPNKITNNNKITEALFGGMPLNIIQSKTEDGSPLPRFVHDIMEYIEGYAHLTEWLFRKNGVKGRIEEIKDCCSQLSPNNPIPPHLLAESQIFDLCDALKLFFRSLPECLFTNKVSSLLQNWLRELPPTYSPKHFQIAQYSILILPAENREALLILLRFLCGIARHSNINKMNSLNLATCWMPSIFQFFNSQPLQQKQQRQNSTIPLLSLENGGNGIRRRLMRRKTIEISLVNAGGITNLTTTTENTSPTLQNKNNTCTTNNYESIKQLLSSMIDGWEKLILLPTCLIENNKYLNRLIETCRTFNNGAICLKIKKNGQFEFNEELHQKLRRMLHRLKEDYSNGWLTNNTNKCWKLQRVFSDGAHIYTRSINDMAPNLKSFLVQTSVPASPNLILSVLINGRTLWDPNVIGIKRVGPSGQNFDIVRFQYKPTLITLGKCSFLARRWTYNEIGNESPTCSLIECSVTSQEEDNNLDGGDFERVYVHESKFLIVPRCAGFSQIIYISRIDFKGRSSHWYEQVYAEMLVRQMQRLTQNLLQYKNRGITL</sequence>
<dbReference type="SUPFAM" id="SSF48350">
    <property type="entry name" value="GTPase activation domain, GAP"/>
    <property type="match status" value="1"/>
</dbReference>
<accession>A0A6V7UQB8</accession>
<proteinExistence type="predicted"/>
<dbReference type="Pfam" id="PF00620">
    <property type="entry name" value="RhoGAP"/>
    <property type="match status" value="1"/>
</dbReference>
<feature type="domain" description="Rho-GAP" evidence="3">
    <location>
        <begin position="272"/>
        <end position="468"/>
    </location>
</feature>
<evidence type="ECO:0000256" key="1">
    <source>
        <dbReference type="ARBA" id="ARBA00022468"/>
    </source>
</evidence>
<dbReference type="EMBL" id="CAJEWN010000097">
    <property type="protein sequence ID" value="CAD2163357.1"/>
    <property type="molecule type" value="Genomic_DNA"/>
</dbReference>
<evidence type="ECO:0000259" key="3">
    <source>
        <dbReference type="PROSITE" id="PS50238"/>
    </source>
</evidence>
<evidence type="ECO:0000256" key="2">
    <source>
        <dbReference type="ARBA" id="ARBA00022553"/>
    </source>
</evidence>
<dbReference type="Gene3D" id="3.30.530.20">
    <property type="match status" value="1"/>
</dbReference>
<dbReference type="SUPFAM" id="SSF55961">
    <property type="entry name" value="Bet v1-like"/>
    <property type="match status" value="1"/>
</dbReference>
<dbReference type="PANTHER" id="PTHR12659">
    <property type="entry name" value="RHO-TYPE GTPASE ACTIVATING PROTEIN"/>
    <property type="match status" value="1"/>
</dbReference>
<dbReference type="PROSITE" id="PS50238">
    <property type="entry name" value="RHOGAP"/>
    <property type="match status" value="1"/>
</dbReference>
<dbReference type="Gene3D" id="1.10.555.10">
    <property type="entry name" value="Rho GTPase activation protein"/>
    <property type="match status" value="1"/>
</dbReference>
<dbReference type="InterPro" id="IPR023393">
    <property type="entry name" value="START-like_dom_sf"/>
</dbReference>
<dbReference type="GO" id="GO:0008289">
    <property type="term" value="F:lipid binding"/>
    <property type="evidence" value="ECO:0007669"/>
    <property type="project" value="InterPro"/>
</dbReference>
<dbReference type="Proteomes" id="UP000580250">
    <property type="component" value="Unassembled WGS sequence"/>
</dbReference>
<dbReference type="InterPro" id="IPR000198">
    <property type="entry name" value="RhoGAP_dom"/>
</dbReference>
<dbReference type="Pfam" id="PF01852">
    <property type="entry name" value="START"/>
    <property type="match status" value="1"/>
</dbReference>
<evidence type="ECO:0000313" key="5">
    <source>
        <dbReference type="Proteomes" id="UP000580250"/>
    </source>
</evidence>
<name>A0A6V7UQB8_MELEN</name>
<dbReference type="GO" id="GO:0007165">
    <property type="term" value="P:signal transduction"/>
    <property type="evidence" value="ECO:0007669"/>
    <property type="project" value="InterPro"/>
</dbReference>
<dbReference type="SMART" id="SM00324">
    <property type="entry name" value="RhoGAP"/>
    <property type="match status" value="1"/>
</dbReference>
<comment type="caution">
    <text evidence="4">The sequence shown here is derived from an EMBL/GenBank/DDBJ whole genome shotgun (WGS) entry which is preliminary data.</text>
</comment>
<dbReference type="PANTHER" id="PTHR12659:SF7">
    <property type="entry name" value="CROSSVEINLESS C, ISOFORM C"/>
    <property type="match status" value="1"/>
</dbReference>
<dbReference type="InterPro" id="IPR002913">
    <property type="entry name" value="START_lipid-bd_dom"/>
</dbReference>
<keyword evidence="2" id="KW-0597">Phosphoprotein</keyword>
<reference evidence="4 5" key="1">
    <citation type="submission" date="2020-08" db="EMBL/GenBank/DDBJ databases">
        <authorList>
            <person name="Koutsovoulos G."/>
            <person name="Danchin GJ E."/>
        </authorList>
    </citation>
    <scope>NUCLEOTIDE SEQUENCE [LARGE SCALE GENOMIC DNA]</scope>
</reference>
<dbReference type="InterPro" id="IPR008936">
    <property type="entry name" value="Rho_GTPase_activation_prot"/>
</dbReference>
<evidence type="ECO:0000313" key="4">
    <source>
        <dbReference type="EMBL" id="CAD2163357.1"/>
    </source>
</evidence>
<dbReference type="GO" id="GO:0005096">
    <property type="term" value="F:GTPase activator activity"/>
    <property type="evidence" value="ECO:0007669"/>
    <property type="project" value="UniProtKB-KW"/>
</dbReference>
<keyword evidence="1" id="KW-0343">GTPase activation</keyword>
<organism evidence="4 5">
    <name type="scientific">Meloidogyne enterolobii</name>
    <name type="common">Root-knot nematode worm</name>
    <name type="synonym">Meloidogyne mayaguensis</name>
    <dbReference type="NCBI Taxonomy" id="390850"/>
    <lineage>
        <taxon>Eukaryota</taxon>
        <taxon>Metazoa</taxon>
        <taxon>Ecdysozoa</taxon>
        <taxon>Nematoda</taxon>
        <taxon>Chromadorea</taxon>
        <taxon>Rhabditida</taxon>
        <taxon>Tylenchina</taxon>
        <taxon>Tylenchomorpha</taxon>
        <taxon>Tylenchoidea</taxon>
        <taxon>Meloidogynidae</taxon>
        <taxon>Meloidogyninae</taxon>
        <taxon>Meloidogyne</taxon>
    </lineage>
</organism>
<protein>
    <recommendedName>
        <fullName evidence="3">Rho-GAP domain-containing protein</fullName>
    </recommendedName>
</protein>
<gene>
    <name evidence="4" type="ORF">MENT_LOCUS15959</name>
</gene>
<dbReference type="GO" id="GO:0035023">
    <property type="term" value="P:regulation of Rho protein signal transduction"/>
    <property type="evidence" value="ECO:0007669"/>
    <property type="project" value="TreeGrafter"/>
</dbReference>
<dbReference type="OrthoDB" id="10003330at2759"/>
<dbReference type="AlphaFoldDB" id="A0A6V7UQB8"/>